<dbReference type="PATRIC" id="fig|1359155.3.peg.1399"/>
<feature type="transmembrane region" description="Helical" evidence="1">
    <location>
        <begin position="20"/>
        <end position="38"/>
    </location>
</feature>
<keyword evidence="1" id="KW-1133">Transmembrane helix</keyword>
<comment type="caution">
    <text evidence="2">The sequence shown here is derived from an EMBL/GenBank/DDBJ whole genome shotgun (WGS) entry which is preliminary data.</text>
</comment>
<sequence>MRELFQSSDAALRGEACGFFLVIYSSISSIIGYCMIGIEQYRQSPWGRYGISPGIVHDFF</sequence>
<keyword evidence="1" id="KW-0812">Transmembrane</keyword>
<evidence type="ECO:0000256" key="1">
    <source>
        <dbReference type="SAM" id="Phobius"/>
    </source>
</evidence>
<evidence type="ECO:0000313" key="3">
    <source>
        <dbReference type="Proteomes" id="UP000033622"/>
    </source>
</evidence>
<proteinExistence type="predicted"/>
<organism evidence="2 3">
    <name type="scientific">Anaplasma phagocytophilum str. ApWI1</name>
    <dbReference type="NCBI Taxonomy" id="1359155"/>
    <lineage>
        <taxon>Bacteria</taxon>
        <taxon>Pseudomonadati</taxon>
        <taxon>Pseudomonadota</taxon>
        <taxon>Alphaproteobacteria</taxon>
        <taxon>Rickettsiales</taxon>
        <taxon>Anaplasmataceae</taxon>
        <taxon>Anaplasma</taxon>
        <taxon>phagocytophilum group</taxon>
    </lineage>
</organism>
<protein>
    <submittedName>
        <fullName evidence="2">Uncharacterized protein</fullName>
    </submittedName>
</protein>
<accession>A0A0F3PX62</accession>
<name>A0A0F3PX62_ANAPH</name>
<dbReference type="AlphaFoldDB" id="A0A0F3PX62"/>
<keyword evidence="1" id="KW-0472">Membrane</keyword>
<gene>
    <name evidence="2" type="ORF">APHWI1_1380</name>
</gene>
<evidence type="ECO:0000313" key="2">
    <source>
        <dbReference type="EMBL" id="KJV84577.1"/>
    </source>
</evidence>
<dbReference type="Proteomes" id="UP000033622">
    <property type="component" value="Unassembled WGS sequence"/>
</dbReference>
<dbReference type="EMBL" id="LAOF01000001">
    <property type="protein sequence ID" value="KJV84577.1"/>
    <property type="molecule type" value="Genomic_DNA"/>
</dbReference>
<reference evidence="2 3" key="1">
    <citation type="submission" date="2015-01" db="EMBL/GenBank/DDBJ databases">
        <title>Genome Sequencing of Rickettsiales.</title>
        <authorList>
            <person name="Daugherty S.C."/>
            <person name="Su Q."/>
            <person name="Abolude K."/>
            <person name="Beier-Sexton M."/>
            <person name="Carlyon J.A."/>
            <person name="Carter R."/>
            <person name="Day N.P."/>
            <person name="Dumler S.J."/>
            <person name="Dyachenko V."/>
            <person name="Godinez A."/>
            <person name="Kurtti T.J."/>
            <person name="Lichay M."/>
            <person name="Mullins K.E."/>
            <person name="Ott S."/>
            <person name="Pappas-Brown V."/>
            <person name="Paris D.H."/>
            <person name="Patel P."/>
            <person name="Richards A.L."/>
            <person name="Sadzewicz L."/>
            <person name="Sears K."/>
            <person name="Seidman D."/>
            <person name="Sengamalay N."/>
            <person name="Stenos J."/>
            <person name="Tallon L.J."/>
            <person name="Vincent G."/>
            <person name="Fraser C.M."/>
            <person name="Munderloh U."/>
            <person name="Dunning-Hotopp J.C."/>
        </authorList>
    </citation>
    <scope>NUCLEOTIDE SEQUENCE [LARGE SCALE GENOMIC DNA]</scope>
    <source>
        <strain evidence="2 3">ApWI1</strain>
    </source>
</reference>